<keyword evidence="3" id="KW-0805">Transcription regulation</keyword>
<feature type="compositionally biased region" description="Low complexity" evidence="6">
    <location>
        <begin position="186"/>
        <end position="206"/>
    </location>
</feature>
<dbReference type="PROSITE" id="PS50048">
    <property type="entry name" value="ZN2_CY6_FUNGAL_2"/>
    <property type="match status" value="1"/>
</dbReference>
<keyword evidence="5" id="KW-0539">Nucleus</keyword>
<comment type="subcellular location">
    <subcellularLocation>
        <location evidence="1">Nucleus</location>
    </subcellularLocation>
</comment>
<evidence type="ECO:0000313" key="9">
    <source>
        <dbReference type="Proteomes" id="UP000249464"/>
    </source>
</evidence>
<evidence type="ECO:0000256" key="3">
    <source>
        <dbReference type="ARBA" id="ARBA00023015"/>
    </source>
</evidence>
<keyword evidence="9" id="KW-1185">Reference proteome</keyword>
<feature type="domain" description="Zn(2)-C6 fungal-type" evidence="7">
    <location>
        <begin position="119"/>
        <end position="158"/>
    </location>
</feature>
<protein>
    <submittedName>
        <fullName evidence="8">BQ5605_C018g08596 protein</fullName>
    </submittedName>
</protein>
<dbReference type="PANTHER" id="PTHR47338">
    <property type="entry name" value="ZN(II)2CYS6 TRANSCRIPTION FACTOR (EUROFUNG)-RELATED"/>
    <property type="match status" value="1"/>
</dbReference>
<dbReference type="PANTHER" id="PTHR47338:SF5">
    <property type="entry name" value="ZN(II)2CYS6 TRANSCRIPTION FACTOR (EUROFUNG)"/>
    <property type="match status" value="1"/>
</dbReference>
<dbReference type="SMART" id="SM00066">
    <property type="entry name" value="GAL4"/>
    <property type="match status" value="1"/>
</dbReference>
<evidence type="ECO:0000259" key="7">
    <source>
        <dbReference type="PROSITE" id="PS50048"/>
    </source>
</evidence>
<dbReference type="Pfam" id="PF00172">
    <property type="entry name" value="Zn_clus"/>
    <property type="match status" value="1"/>
</dbReference>
<dbReference type="GO" id="GO:0000981">
    <property type="term" value="F:DNA-binding transcription factor activity, RNA polymerase II-specific"/>
    <property type="evidence" value="ECO:0007669"/>
    <property type="project" value="InterPro"/>
</dbReference>
<dbReference type="Gene3D" id="4.10.240.10">
    <property type="entry name" value="Zn(2)-C6 fungal-type DNA-binding domain"/>
    <property type="match status" value="1"/>
</dbReference>
<feature type="region of interest" description="Disordered" evidence="6">
    <location>
        <begin position="167"/>
        <end position="206"/>
    </location>
</feature>
<dbReference type="InterPro" id="IPR036864">
    <property type="entry name" value="Zn2-C6_fun-type_DNA-bd_sf"/>
</dbReference>
<reference evidence="8 9" key="1">
    <citation type="submission" date="2016-11" db="EMBL/GenBank/DDBJ databases">
        <authorList>
            <person name="Jaros S."/>
            <person name="Januszkiewicz K."/>
            <person name="Wedrychowicz H."/>
        </authorList>
    </citation>
    <scope>NUCLEOTIDE SEQUENCE [LARGE SCALE GENOMIC DNA]</scope>
</reference>
<keyword evidence="2" id="KW-0479">Metal-binding</keyword>
<dbReference type="EMBL" id="FQNC01000020">
    <property type="protein sequence ID" value="SGY25266.1"/>
    <property type="molecule type" value="Genomic_DNA"/>
</dbReference>
<dbReference type="InterPro" id="IPR050815">
    <property type="entry name" value="TF_fung"/>
</dbReference>
<name>A0A2X0P094_9BASI</name>
<evidence type="ECO:0000256" key="6">
    <source>
        <dbReference type="SAM" id="MobiDB-lite"/>
    </source>
</evidence>
<gene>
    <name evidence="8" type="primary">BQ5605_C018g08596</name>
    <name evidence="8" type="ORF">BQ5605_C018G08596</name>
</gene>
<dbReference type="Proteomes" id="UP000249464">
    <property type="component" value="Unassembled WGS sequence"/>
</dbReference>
<dbReference type="GO" id="GO:0005634">
    <property type="term" value="C:nucleus"/>
    <property type="evidence" value="ECO:0007669"/>
    <property type="project" value="UniProtKB-SubCell"/>
</dbReference>
<dbReference type="SUPFAM" id="SSF57701">
    <property type="entry name" value="Zn2/Cys6 DNA-binding domain"/>
    <property type="match status" value="1"/>
</dbReference>
<organism evidence="8 9">
    <name type="scientific">Microbotryum silenes-dioicae</name>
    <dbReference type="NCBI Taxonomy" id="796604"/>
    <lineage>
        <taxon>Eukaryota</taxon>
        <taxon>Fungi</taxon>
        <taxon>Dikarya</taxon>
        <taxon>Basidiomycota</taxon>
        <taxon>Pucciniomycotina</taxon>
        <taxon>Microbotryomycetes</taxon>
        <taxon>Microbotryales</taxon>
        <taxon>Microbotryaceae</taxon>
        <taxon>Microbotryum</taxon>
    </lineage>
</organism>
<evidence type="ECO:0000256" key="1">
    <source>
        <dbReference type="ARBA" id="ARBA00004123"/>
    </source>
</evidence>
<evidence type="ECO:0000256" key="4">
    <source>
        <dbReference type="ARBA" id="ARBA00023163"/>
    </source>
</evidence>
<evidence type="ECO:0000256" key="5">
    <source>
        <dbReference type="ARBA" id="ARBA00023242"/>
    </source>
</evidence>
<keyword evidence="4" id="KW-0804">Transcription</keyword>
<dbReference type="InterPro" id="IPR001138">
    <property type="entry name" value="Zn2Cys6_DnaBD"/>
</dbReference>
<evidence type="ECO:0000313" key="8">
    <source>
        <dbReference type="EMBL" id="SGY25266.1"/>
    </source>
</evidence>
<evidence type="ECO:0000256" key="2">
    <source>
        <dbReference type="ARBA" id="ARBA00022723"/>
    </source>
</evidence>
<proteinExistence type="predicted"/>
<dbReference type="CDD" id="cd00067">
    <property type="entry name" value="GAL4"/>
    <property type="match status" value="1"/>
</dbReference>
<sequence>MCKRAVTQPYTPHFAALCPGAETSLFSLVTLLCDPNGVPSLAGTVARSTSRVPVSHLSSRTHLSPPTSPAFFDLSFSLELDPQPSPHRRFFLDWCRSTYLDRSYMRSPTGAAPLAKGLACARCKSRKTRCDGKKPACSACLRSARFKHRPLDQVICRYSDPLDDTKPSIALSPQSVPTLNSEDRTSSSVSVVSPSSISSSSASTSSSFASSKDIAAAAAAAAAAPAIASPLPHLPHFHLIADRESDAFLSAAPKTRSVDEAYCETITGIAVLPLCWRLLLARDANNTVWSTTECAVQHPDPDGSQIRSCHSSLCATDTGSL</sequence>
<dbReference type="AlphaFoldDB" id="A0A2X0P094"/>
<feature type="compositionally biased region" description="Polar residues" evidence="6">
    <location>
        <begin position="171"/>
        <end position="180"/>
    </location>
</feature>
<dbReference type="GO" id="GO:0008270">
    <property type="term" value="F:zinc ion binding"/>
    <property type="evidence" value="ECO:0007669"/>
    <property type="project" value="InterPro"/>
</dbReference>
<accession>A0A2X0P094</accession>